<evidence type="ECO:0000256" key="6">
    <source>
        <dbReference type="ARBA" id="ARBA00022729"/>
    </source>
</evidence>
<keyword evidence="8" id="KW-0406">Ion transport</keyword>
<evidence type="ECO:0000256" key="1">
    <source>
        <dbReference type="ARBA" id="ARBA00004571"/>
    </source>
</evidence>
<gene>
    <name evidence="17" type="ORF">EGI89_08825</name>
</gene>
<evidence type="ECO:0000259" key="15">
    <source>
        <dbReference type="Pfam" id="PF00593"/>
    </source>
</evidence>
<name>A0A427BNP8_9FLAO</name>
<dbReference type="PANTHER" id="PTHR32552:SF68">
    <property type="entry name" value="FERRICHROME OUTER MEMBRANE TRANSPORTER_PHAGE RECEPTOR"/>
    <property type="match status" value="1"/>
</dbReference>
<keyword evidence="3 12" id="KW-1134">Transmembrane beta strand</keyword>
<evidence type="ECO:0000256" key="13">
    <source>
        <dbReference type="RuleBase" id="RU003357"/>
    </source>
</evidence>
<keyword evidence="4" id="KW-0410">Iron transport</keyword>
<dbReference type="InterPro" id="IPR000531">
    <property type="entry name" value="Beta-barrel_TonB"/>
</dbReference>
<dbReference type="PANTHER" id="PTHR32552">
    <property type="entry name" value="FERRICHROME IRON RECEPTOR-RELATED"/>
    <property type="match status" value="1"/>
</dbReference>
<accession>A0A427BNP8</accession>
<comment type="similarity">
    <text evidence="12 13">Belongs to the TonB-dependent receptor family.</text>
</comment>
<evidence type="ECO:0000256" key="2">
    <source>
        <dbReference type="ARBA" id="ARBA00022448"/>
    </source>
</evidence>
<dbReference type="RefSeq" id="WP_125349909.1">
    <property type="nucleotide sequence ID" value="NZ_RHPN01000016.1"/>
</dbReference>
<dbReference type="Gene3D" id="2.40.170.20">
    <property type="entry name" value="TonB-dependent receptor, beta-barrel domain"/>
    <property type="match status" value="1"/>
</dbReference>
<proteinExistence type="inferred from homology"/>
<dbReference type="Pfam" id="PF00593">
    <property type="entry name" value="TonB_dep_Rec_b-barrel"/>
    <property type="match status" value="1"/>
</dbReference>
<evidence type="ECO:0000256" key="8">
    <source>
        <dbReference type="ARBA" id="ARBA00023065"/>
    </source>
</evidence>
<feature type="domain" description="TonB-dependent receptor plug" evidence="16">
    <location>
        <begin position="38"/>
        <end position="145"/>
    </location>
</feature>
<dbReference type="InterPro" id="IPR037066">
    <property type="entry name" value="Plug_dom_sf"/>
</dbReference>
<keyword evidence="9 13" id="KW-0798">TonB box</keyword>
<dbReference type="InterPro" id="IPR039426">
    <property type="entry name" value="TonB-dep_rcpt-like"/>
</dbReference>
<feature type="domain" description="TonB-dependent receptor-like beta-barrel" evidence="15">
    <location>
        <begin position="239"/>
        <end position="682"/>
    </location>
</feature>
<dbReference type="AlphaFoldDB" id="A0A427BNP8"/>
<dbReference type="InterPro" id="IPR036942">
    <property type="entry name" value="Beta-barrel_TonB_sf"/>
</dbReference>
<evidence type="ECO:0000256" key="10">
    <source>
        <dbReference type="ARBA" id="ARBA00023136"/>
    </source>
</evidence>
<dbReference type="Proteomes" id="UP000267844">
    <property type="component" value="Unassembled WGS sequence"/>
</dbReference>
<feature type="chain" id="PRO_5019345677" evidence="14">
    <location>
        <begin position="19"/>
        <end position="715"/>
    </location>
</feature>
<keyword evidence="7" id="KW-0408">Iron</keyword>
<evidence type="ECO:0000256" key="5">
    <source>
        <dbReference type="ARBA" id="ARBA00022692"/>
    </source>
</evidence>
<keyword evidence="11 12" id="KW-0998">Cell outer membrane</keyword>
<keyword evidence="5 12" id="KW-0812">Transmembrane</keyword>
<dbReference type="PROSITE" id="PS52016">
    <property type="entry name" value="TONB_DEPENDENT_REC_3"/>
    <property type="match status" value="1"/>
</dbReference>
<keyword evidence="10 12" id="KW-0472">Membrane</keyword>
<evidence type="ECO:0000256" key="11">
    <source>
        <dbReference type="ARBA" id="ARBA00023237"/>
    </source>
</evidence>
<sequence>MKRSIFLLSLFGASILYAQEKDSIQKEEIQLGEVSIVEKLPITVEKVTDKMLQKKNLGQDIPTLLNSATSVSITSDTGTGIGYSSIKIRGLNEQSINVTLNGIPLNNPESQGVFWVNMPDLASSTSSMIIQRGVGTSSNGMASFGASVNIESQNPSTVPFAEANVSFGNYKTQKYTVQAGTGKILNNKLSIDGRFSKINSDGYVDRSWSDLISYDFTALYELNEKTKFRFQNMFGKEQTYQAWSGVDAETLKKDRTYNFEGEILDENGKVEGFYKNHTDNYRQNHYFLSWLQDFGNNWKSNLTVHYTKGKGYYESYKNNRSLKRYKLDYLTSEKRNLINREYLDNDFYGFNLEVENQRLNDFKVFFGLSANEYDGDHYGNVLWVKGTDFKDKDFKYYNNRSVKKQLAAYAKVLYQLNKFELFGDLQYRYVDYDAKYLPNGKNDEEDFRPFSDTFNFVNPKAGINFKINSSNVLYASYGISQREPLRIDYAGLNDKDKKPKAEFLQDYEFGYRKVGKLSLNANLYYMDYQNQLVATGELNEVGARKRVNSGNSYRRGIELDANYKVIPNHLNIFGNLTLSQNRNINYEEEVWDEKGISSIKNYGKTKISLSPDVISAFGFEAVPFKNVLINLTNKYVGEQYLSNTEPADGKLDSYLVSDLLIRYSPKVKGIKNLEFSFLINNLFDVEYESNGYYYGKAFYFPQAGINVFGGVGIRL</sequence>
<keyword evidence="2 12" id="KW-0813">Transport</keyword>
<protein>
    <submittedName>
        <fullName evidence="17">TonB-dependent receptor</fullName>
    </submittedName>
</protein>
<organism evidence="17 18">
    <name type="scientific">Empedobacter falsenii</name>
    <dbReference type="NCBI Taxonomy" id="343874"/>
    <lineage>
        <taxon>Bacteria</taxon>
        <taxon>Pseudomonadati</taxon>
        <taxon>Bacteroidota</taxon>
        <taxon>Flavobacteriia</taxon>
        <taxon>Flavobacteriales</taxon>
        <taxon>Weeksellaceae</taxon>
        <taxon>Empedobacter</taxon>
    </lineage>
</organism>
<keyword evidence="6 14" id="KW-0732">Signal</keyword>
<evidence type="ECO:0000256" key="3">
    <source>
        <dbReference type="ARBA" id="ARBA00022452"/>
    </source>
</evidence>
<dbReference type="EMBL" id="RHPO01000016">
    <property type="protein sequence ID" value="RRT91327.1"/>
    <property type="molecule type" value="Genomic_DNA"/>
</dbReference>
<dbReference type="SUPFAM" id="SSF56935">
    <property type="entry name" value="Porins"/>
    <property type="match status" value="1"/>
</dbReference>
<comment type="caution">
    <text evidence="17">The sequence shown here is derived from an EMBL/GenBank/DDBJ whole genome shotgun (WGS) entry which is preliminary data.</text>
</comment>
<evidence type="ECO:0000256" key="9">
    <source>
        <dbReference type="ARBA" id="ARBA00023077"/>
    </source>
</evidence>
<dbReference type="Gene3D" id="2.170.130.10">
    <property type="entry name" value="TonB-dependent receptor, plug domain"/>
    <property type="match status" value="1"/>
</dbReference>
<comment type="subcellular location">
    <subcellularLocation>
        <location evidence="1 12">Cell outer membrane</location>
        <topology evidence="1 12">Multi-pass membrane protein</topology>
    </subcellularLocation>
</comment>
<evidence type="ECO:0000256" key="7">
    <source>
        <dbReference type="ARBA" id="ARBA00023004"/>
    </source>
</evidence>
<evidence type="ECO:0000313" key="17">
    <source>
        <dbReference type="EMBL" id="RRT91327.1"/>
    </source>
</evidence>
<dbReference type="Pfam" id="PF07715">
    <property type="entry name" value="Plug"/>
    <property type="match status" value="1"/>
</dbReference>
<evidence type="ECO:0000256" key="4">
    <source>
        <dbReference type="ARBA" id="ARBA00022496"/>
    </source>
</evidence>
<dbReference type="GO" id="GO:0015344">
    <property type="term" value="F:siderophore uptake transmembrane transporter activity"/>
    <property type="evidence" value="ECO:0007669"/>
    <property type="project" value="TreeGrafter"/>
</dbReference>
<evidence type="ECO:0000256" key="14">
    <source>
        <dbReference type="SAM" id="SignalP"/>
    </source>
</evidence>
<evidence type="ECO:0000256" key="12">
    <source>
        <dbReference type="PROSITE-ProRule" id="PRU01360"/>
    </source>
</evidence>
<keyword evidence="17" id="KW-0675">Receptor</keyword>
<reference evidence="17 18" key="1">
    <citation type="submission" date="2018-10" db="EMBL/GenBank/DDBJ databases">
        <title>Transmission dynamics of multidrug resistant bacteria on intensive care unit surfaces.</title>
        <authorList>
            <person name="D'Souza A.W."/>
            <person name="Potter R.F."/>
            <person name="Wallace M."/>
            <person name="Shupe A."/>
            <person name="Patel S."/>
            <person name="Sun S."/>
            <person name="Gul D."/>
            <person name="Kwon J.H."/>
            <person name="Andleeb S."/>
            <person name="Burnham C.-A.D."/>
            <person name="Dantas G."/>
        </authorList>
    </citation>
    <scope>NUCLEOTIDE SEQUENCE [LARGE SCALE GENOMIC DNA]</scope>
    <source>
        <strain evidence="17 18">WF_348</strain>
    </source>
</reference>
<feature type="signal peptide" evidence="14">
    <location>
        <begin position="1"/>
        <end position="18"/>
    </location>
</feature>
<evidence type="ECO:0000259" key="16">
    <source>
        <dbReference type="Pfam" id="PF07715"/>
    </source>
</evidence>
<dbReference type="InterPro" id="IPR012910">
    <property type="entry name" value="Plug_dom"/>
</dbReference>
<dbReference type="GO" id="GO:0009279">
    <property type="term" value="C:cell outer membrane"/>
    <property type="evidence" value="ECO:0007669"/>
    <property type="project" value="UniProtKB-SubCell"/>
</dbReference>
<evidence type="ECO:0000313" key="18">
    <source>
        <dbReference type="Proteomes" id="UP000267844"/>
    </source>
</evidence>